<evidence type="ECO:0000256" key="3">
    <source>
        <dbReference type="ARBA" id="ARBA00022801"/>
    </source>
</evidence>
<feature type="compositionally biased region" description="Polar residues" evidence="8">
    <location>
        <begin position="755"/>
        <end position="764"/>
    </location>
</feature>
<name>A0A915NV40_9BILA</name>
<dbReference type="InterPro" id="IPR001711">
    <property type="entry name" value="PLipase_C_Pinositol-sp_Y"/>
</dbReference>
<dbReference type="CDD" id="cd13361">
    <property type="entry name" value="PH_PLC_beta"/>
    <property type="match status" value="1"/>
</dbReference>
<dbReference type="SMART" id="SM00148">
    <property type="entry name" value="PLCXc"/>
    <property type="match status" value="1"/>
</dbReference>
<dbReference type="SUPFAM" id="SSF50729">
    <property type="entry name" value="PH domain-like"/>
    <property type="match status" value="1"/>
</dbReference>
<dbReference type="Pfam" id="PF00387">
    <property type="entry name" value="PI-PLC-Y"/>
    <property type="match status" value="1"/>
</dbReference>
<dbReference type="InterPro" id="IPR001192">
    <property type="entry name" value="PI-PLC_fam"/>
</dbReference>
<feature type="compositionally biased region" description="Basic and acidic residues" evidence="8">
    <location>
        <begin position="512"/>
        <end position="531"/>
    </location>
</feature>
<dbReference type="CDD" id="cd00275">
    <property type="entry name" value="C2_PLC_like"/>
    <property type="match status" value="1"/>
</dbReference>
<accession>A0A915NV40</accession>
<comment type="catalytic activity">
    <reaction evidence="1 7">
        <text>a 1,2-diacyl-sn-glycero-3-phospho-(1D-myo-inositol-4,5-bisphosphate) + H2O = 1D-myo-inositol 1,4,5-trisphosphate + a 1,2-diacyl-sn-glycerol + H(+)</text>
        <dbReference type="Rhea" id="RHEA:33179"/>
        <dbReference type="ChEBI" id="CHEBI:15377"/>
        <dbReference type="ChEBI" id="CHEBI:15378"/>
        <dbReference type="ChEBI" id="CHEBI:17815"/>
        <dbReference type="ChEBI" id="CHEBI:58456"/>
        <dbReference type="ChEBI" id="CHEBI:203600"/>
        <dbReference type="EC" id="3.1.4.11"/>
    </reaction>
</comment>
<dbReference type="FunFam" id="3.20.20.190:FF:000084">
    <property type="match status" value="1"/>
</dbReference>
<feature type="compositionally biased region" description="Polar residues" evidence="8">
    <location>
        <begin position="561"/>
        <end position="570"/>
    </location>
</feature>
<sequence>MTLKEKDHWSWRHKIGVPDVLLRGDLFDRYDEESSSIDFGCLLRVDEYGFFLVWEARGKEAGVLDLAQLWEARPTGGNIKDLRIVAELEQRAKLTQNVANLDPLDSRIVWLTYGQDLVIVNNLYFVAATSQIAKTWRESINEFLRTYKIRFACPMQCLQKHWRYLCLSTNERGRIPLRNVVRTFASGKPEKMVHKCLADLGLSGDKCFLVLCQTSFEKISSCSTDSPMCSNSRKNKCPLIHKERKLIECNGKSNGNNNKSYRHKKGFLARKISSFYQYGTCVEREDAWRVKQGGKEREDLDVVLFTFDKFLRLYHKISPRTDIQELFVKLSGQKEYLTRERLMMVSFLFLNDEQRDPRLNEILFPNFDVDRVNSLIAKYETDESYITQEENSPVFLDRTERHQDMDQPLCHYFINSSHNTYLTGRQYGGKSSTEIYRQVLLSGCRCIELDLILSFENHCSKSNQLKMAKYCLEIFDEMLLTGPIKGHELEPGIPLPSPSQLKRKILIKNKRLKPEDEQRQMEQFRREGRLLDEEDEQSESAIEQKGSVVGSEAETTTTTTNIDDSGSGQVLSPRSALLASILVDEISNNNNNNNSNRSSINNTNDPRHRRTSSGRLSPFIGTSRSSANLHCASGSSSPRHSLTDFLLSKRPDGLGAKLYQALTLARLKGDLRPASTIIGSSDRPSSRGGLSHFEDEKLNNQQKQHQKSKLGPTVSSASLSNTFDLLNLGGQQSQQHRSSLSNAPSRHNSTVALIENQQQQSSKETSVEKTEDCASGQSTARSNVATTSNQQQQQPPGIISKLKQPLGLNRRVQERPNNEGSGGGGHESVRQRNSGSGHSSSQHHSSVTSTTTNPSPSSLLHLVSGRGEKRSFRRPCIQSGGGGGTDHSTAAALVDANTQHGGKRGSLLERRPAKQKPVLSKEEEERLIKMVQESYYYQGATTNIHPLLSSLVCYTHPVKFSGFDVAEQNNLHFHMSSFSESTGLNLIKQCAPEWVNYNKRQLSRIYPKGARVDSSNFLPQIFWNAGCQMAALNFQTPDVCIQLNQGKFEYNDQCGYLLKPDFMRRPDRTFDPFSESPVDGVIAAHCSVRIISGQFLCERKAGTYVEVEMYGLPTDTIRKEHRSRLVPANSLFPVYNEEPFVFRKVILPELAVLRFAVYDDSGKQLGQVFLIFLNF</sequence>
<reference evidence="12" key="1">
    <citation type="submission" date="2022-11" db="UniProtKB">
        <authorList>
            <consortium name="WormBaseParasite"/>
        </authorList>
    </citation>
    <scope>IDENTIFICATION</scope>
</reference>
<dbReference type="Gene3D" id="2.30.29.240">
    <property type="match status" value="1"/>
</dbReference>
<dbReference type="InterPro" id="IPR035892">
    <property type="entry name" value="C2_domain_sf"/>
</dbReference>
<evidence type="ECO:0000256" key="1">
    <source>
        <dbReference type="ARBA" id="ARBA00001195"/>
    </source>
</evidence>
<dbReference type="InterPro" id="IPR000909">
    <property type="entry name" value="PLipase_C_PInositol-sp_X_dom"/>
</dbReference>
<dbReference type="GO" id="GO:0048015">
    <property type="term" value="P:phosphatidylinositol-mediated signaling"/>
    <property type="evidence" value="ECO:0007669"/>
    <property type="project" value="TreeGrafter"/>
</dbReference>
<evidence type="ECO:0000256" key="8">
    <source>
        <dbReference type="SAM" id="MobiDB-lite"/>
    </source>
</evidence>
<organism evidence="11 12">
    <name type="scientific">Meloidogyne floridensis</name>
    <dbReference type="NCBI Taxonomy" id="298350"/>
    <lineage>
        <taxon>Eukaryota</taxon>
        <taxon>Metazoa</taxon>
        <taxon>Ecdysozoa</taxon>
        <taxon>Nematoda</taxon>
        <taxon>Chromadorea</taxon>
        <taxon>Rhabditida</taxon>
        <taxon>Tylenchina</taxon>
        <taxon>Tylenchomorpha</taxon>
        <taxon>Tylenchoidea</taxon>
        <taxon>Meloidogynidae</taxon>
        <taxon>Meloidogyninae</taxon>
        <taxon>Meloidogyne</taxon>
    </lineage>
</organism>
<dbReference type="SUPFAM" id="SSF47473">
    <property type="entry name" value="EF-hand"/>
    <property type="match status" value="1"/>
</dbReference>
<evidence type="ECO:0000313" key="12">
    <source>
        <dbReference type="WBParaSite" id="scf7180000421948.g7945"/>
    </source>
</evidence>
<keyword evidence="6" id="KW-0807">Transducer</keyword>
<dbReference type="PRINTS" id="PR00390">
    <property type="entry name" value="PHPHLIPASEC"/>
</dbReference>
<evidence type="ECO:0000256" key="4">
    <source>
        <dbReference type="ARBA" id="ARBA00022963"/>
    </source>
</evidence>
<feature type="compositionally biased region" description="Polar residues" evidence="8">
    <location>
        <begin position="620"/>
        <end position="640"/>
    </location>
</feature>
<dbReference type="EC" id="3.1.4.11" evidence="2 7"/>
<dbReference type="PROSITE" id="PS50008">
    <property type="entry name" value="PIPLC_Y_DOMAIN"/>
    <property type="match status" value="1"/>
</dbReference>
<dbReference type="SUPFAM" id="SSF51695">
    <property type="entry name" value="PLC-like phosphodiesterases"/>
    <property type="match status" value="1"/>
</dbReference>
<dbReference type="PANTHER" id="PTHR10336:SF36">
    <property type="entry name" value="1-PHOSPHATIDYLINOSITOL 4,5-BISPHOSPHATE PHOSPHODIESTERASE BETA-4"/>
    <property type="match status" value="1"/>
</dbReference>
<dbReference type="PROSITE" id="PS50007">
    <property type="entry name" value="PIPLC_X_DOMAIN"/>
    <property type="match status" value="1"/>
</dbReference>
<keyword evidence="5 7" id="KW-0443">Lipid metabolism</keyword>
<dbReference type="InterPro" id="IPR053945">
    <property type="entry name" value="PLCB1-4-like_EFh"/>
</dbReference>
<keyword evidence="4 7" id="KW-0442">Lipid degradation</keyword>
<dbReference type="Gene3D" id="3.20.20.190">
    <property type="entry name" value="Phosphatidylinositol (PI) phosphodiesterase"/>
    <property type="match status" value="3"/>
</dbReference>
<dbReference type="Gene3D" id="1.10.238.10">
    <property type="entry name" value="EF-hand"/>
    <property type="match status" value="1"/>
</dbReference>
<evidence type="ECO:0000256" key="7">
    <source>
        <dbReference type="RuleBase" id="RU361133"/>
    </source>
</evidence>
<dbReference type="GO" id="GO:0016042">
    <property type="term" value="P:lipid catabolic process"/>
    <property type="evidence" value="ECO:0007669"/>
    <property type="project" value="UniProtKB-KW"/>
</dbReference>
<dbReference type="InterPro" id="IPR000008">
    <property type="entry name" value="C2_dom"/>
</dbReference>
<dbReference type="Gene3D" id="2.60.40.150">
    <property type="entry name" value="C2 domain"/>
    <property type="match status" value="1"/>
</dbReference>
<dbReference type="InterPro" id="IPR037862">
    <property type="entry name" value="PLC-beta_PH"/>
</dbReference>
<feature type="region of interest" description="Disordered" evidence="8">
    <location>
        <begin position="587"/>
        <end position="640"/>
    </location>
</feature>
<dbReference type="Proteomes" id="UP000887560">
    <property type="component" value="Unplaced"/>
</dbReference>
<evidence type="ECO:0000256" key="2">
    <source>
        <dbReference type="ARBA" id="ARBA00012368"/>
    </source>
</evidence>
<dbReference type="InterPro" id="IPR011992">
    <property type="entry name" value="EF-hand-dom_pair"/>
</dbReference>
<dbReference type="SMART" id="SM00149">
    <property type="entry name" value="PLCYc"/>
    <property type="match status" value="1"/>
</dbReference>
<dbReference type="Pfam" id="PF17787">
    <property type="entry name" value="PH_14"/>
    <property type="match status" value="1"/>
</dbReference>
<dbReference type="SUPFAM" id="SSF49562">
    <property type="entry name" value="C2 domain (Calcium/lipid-binding domain, CaLB)"/>
    <property type="match status" value="1"/>
</dbReference>
<protein>
    <recommendedName>
        <fullName evidence="2 7">Phosphoinositide phospholipase C</fullName>
        <ecNumber evidence="2 7">3.1.4.11</ecNumber>
    </recommendedName>
</protein>
<feature type="compositionally biased region" description="Low complexity" evidence="8">
    <location>
        <begin position="831"/>
        <end position="861"/>
    </location>
</feature>
<evidence type="ECO:0000313" key="11">
    <source>
        <dbReference type="Proteomes" id="UP000887560"/>
    </source>
</evidence>
<evidence type="ECO:0000259" key="9">
    <source>
        <dbReference type="PROSITE" id="PS50004"/>
    </source>
</evidence>
<dbReference type="GO" id="GO:0046488">
    <property type="term" value="P:phosphatidylinositol metabolic process"/>
    <property type="evidence" value="ECO:0007669"/>
    <property type="project" value="TreeGrafter"/>
</dbReference>
<evidence type="ECO:0000259" key="10">
    <source>
        <dbReference type="PROSITE" id="PS50008"/>
    </source>
</evidence>
<feature type="region of interest" description="Disordered" evidence="8">
    <location>
        <begin position="510"/>
        <end position="570"/>
    </location>
</feature>
<feature type="compositionally biased region" description="Low complexity" evidence="8">
    <location>
        <begin position="587"/>
        <end position="604"/>
    </location>
</feature>
<proteinExistence type="predicted"/>
<dbReference type="AlphaFoldDB" id="A0A915NV40"/>
<dbReference type="Pfam" id="PF22631">
    <property type="entry name" value="PLCB1-4-like_EFh"/>
    <property type="match status" value="1"/>
</dbReference>
<feature type="region of interest" description="Disordered" evidence="8">
    <location>
        <begin position="755"/>
        <end position="920"/>
    </location>
</feature>
<dbReference type="Pfam" id="PF00388">
    <property type="entry name" value="PI-PLC-X"/>
    <property type="match status" value="1"/>
</dbReference>
<keyword evidence="11" id="KW-1185">Reference proteome</keyword>
<evidence type="ECO:0000256" key="6">
    <source>
        <dbReference type="ARBA" id="ARBA00023224"/>
    </source>
</evidence>
<dbReference type="InterPro" id="IPR017946">
    <property type="entry name" value="PLC-like_Pdiesterase_TIM-brl"/>
</dbReference>
<feature type="domain" description="PI-PLC Y-box" evidence="10">
    <location>
        <begin position="948"/>
        <end position="1064"/>
    </location>
</feature>
<dbReference type="GO" id="GO:0004435">
    <property type="term" value="F:phosphatidylinositol-4,5-bisphosphate phospholipase C activity"/>
    <property type="evidence" value="ECO:0007669"/>
    <property type="project" value="UniProtKB-EC"/>
</dbReference>
<dbReference type="WBParaSite" id="scf7180000421948.g7945">
    <property type="protein sequence ID" value="scf7180000421948.g7945"/>
    <property type="gene ID" value="scf7180000421948.g7945"/>
</dbReference>
<feature type="domain" description="C2" evidence="9">
    <location>
        <begin position="1067"/>
        <end position="1175"/>
    </location>
</feature>
<dbReference type="GO" id="GO:0051209">
    <property type="term" value="P:release of sequestered calcium ion into cytosol"/>
    <property type="evidence" value="ECO:0007669"/>
    <property type="project" value="TreeGrafter"/>
</dbReference>
<evidence type="ECO:0000256" key="5">
    <source>
        <dbReference type="ARBA" id="ARBA00023098"/>
    </source>
</evidence>
<feature type="compositionally biased region" description="Polar residues" evidence="8">
    <location>
        <begin position="775"/>
        <end position="795"/>
    </location>
</feature>
<keyword evidence="3 7" id="KW-0378">Hydrolase</keyword>
<dbReference type="PROSITE" id="PS50004">
    <property type="entry name" value="C2"/>
    <property type="match status" value="1"/>
</dbReference>
<dbReference type="PANTHER" id="PTHR10336">
    <property type="entry name" value="PHOSPHOINOSITIDE-SPECIFIC PHOSPHOLIPASE C FAMILY PROTEIN"/>
    <property type="match status" value="1"/>
</dbReference>